<dbReference type="Proteomes" id="UP001497382">
    <property type="component" value="Unassembled WGS sequence"/>
</dbReference>
<feature type="domain" description="DDE Tnp4" evidence="4">
    <location>
        <begin position="156"/>
        <end position="315"/>
    </location>
</feature>
<organism evidence="6 7">
    <name type="scientific">Larinioides sclopetarius</name>
    <dbReference type="NCBI Taxonomy" id="280406"/>
    <lineage>
        <taxon>Eukaryota</taxon>
        <taxon>Metazoa</taxon>
        <taxon>Ecdysozoa</taxon>
        <taxon>Arthropoda</taxon>
        <taxon>Chelicerata</taxon>
        <taxon>Arachnida</taxon>
        <taxon>Araneae</taxon>
        <taxon>Araneomorphae</taxon>
        <taxon>Entelegynae</taxon>
        <taxon>Araneoidea</taxon>
        <taxon>Araneidae</taxon>
        <taxon>Larinioides</taxon>
    </lineage>
</organism>
<dbReference type="EMBL" id="CAXIEN010000188">
    <property type="protein sequence ID" value="CAL1285129.1"/>
    <property type="molecule type" value="Genomic_DNA"/>
</dbReference>
<dbReference type="InterPro" id="IPR027806">
    <property type="entry name" value="HARBI1_dom"/>
</dbReference>
<keyword evidence="2" id="KW-0479">Metal-binding</keyword>
<keyword evidence="7" id="KW-1185">Reference proteome</keyword>
<reference evidence="6 7" key="1">
    <citation type="submission" date="2024-04" db="EMBL/GenBank/DDBJ databases">
        <authorList>
            <person name="Rising A."/>
            <person name="Reimegard J."/>
            <person name="Sonavane S."/>
            <person name="Akerstrom W."/>
            <person name="Nylinder S."/>
            <person name="Hedman E."/>
            <person name="Kallberg Y."/>
        </authorList>
    </citation>
    <scope>NUCLEOTIDE SEQUENCE [LARGE SCALE GENOMIC DNA]</scope>
</reference>
<dbReference type="GO" id="GO:0046872">
    <property type="term" value="F:metal ion binding"/>
    <property type="evidence" value="ECO:0007669"/>
    <property type="project" value="UniProtKB-KW"/>
</dbReference>
<feature type="coiled-coil region" evidence="3">
    <location>
        <begin position="21"/>
        <end position="48"/>
    </location>
</feature>
<dbReference type="Pfam" id="PF13613">
    <property type="entry name" value="HTH_Tnp_4"/>
    <property type="match status" value="1"/>
</dbReference>
<sequence length="323" mass="37223">MIETEESTKEEKSTQTNDVFIKYLLEEIEKLKTENDALKNDLKKSDLTPDNLDDNQMIIFTGFSKNQFDAIYLFLKDIEKQKLFIFFMRLKSGMTESMLSFFFRTSQSTISRTLNVVTDLIYSKISTVGIWPEKNKVIENMPYVFKLNFPQCRVIVDCTEFPIQKPSNPKEQQLTFSSYKNTNTVKCLVGIAPSGGISFISEAWGGSVSDKELFLKCGIIDRLEPGDVILADRGFTVKKEVEAKGCKVYTPGFLKDKIQFNIIERKENKKISRHRVHVERAILRIKQFKFFNGQISYNCLHSISKLIYITAFFTNFGNSLIDC</sequence>
<dbReference type="InterPro" id="IPR027805">
    <property type="entry name" value="Transposase_HTH_dom"/>
</dbReference>
<dbReference type="AlphaFoldDB" id="A0AAV2AMH4"/>
<keyword evidence="3" id="KW-0175">Coiled coil</keyword>
<evidence type="ECO:0000313" key="6">
    <source>
        <dbReference type="EMBL" id="CAL1285129.1"/>
    </source>
</evidence>
<evidence type="ECO:0000256" key="1">
    <source>
        <dbReference type="ARBA" id="ARBA00001968"/>
    </source>
</evidence>
<dbReference type="PANTHER" id="PTHR23080:SF133">
    <property type="entry name" value="SI:CH211-262I1.5-RELATED"/>
    <property type="match status" value="1"/>
</dbReference>
<accession>A0AAV2AMH4</accession>
<feature type="domain" description="Transposase Helix-turn-helix" evidence="5">
    <location>
        <begin position="80"/>
        <end position="125"/>
    </location>
</feature>
<evidence type="ECO:0000259" key="5">
    <source>
        <dbReference type="Pfam" id="PF13613"/>
    </source>
</evidence>
<name>A0AAV2AMH4_9ARAC</name>
<dbReference type="PANTHER" id="PTHR23080">
    <property type="entry name" value="THAP DOMAIN PROTEIN"/>
    <property type="match status" value="1"/>
</dbReference>
<comment type="cofactor">
    <cofactor evidence="1">
        <name>a divalent metal cation</name>
        <dbReference type="ChEBI" id="CHEBI:60240"/>
    </cofactor>
</comment>
<evidence type="ECO:0000313" key="7">
    <source>
        <dbReference type="Proteomes" id="UP001497382"/>
    </source>
</evidence>
<evidence type="ECO:0000256" key="2">
    <source>
        <dbReference type="ARBA" id="ARBA00022723"/>
    </source>
</evidence>
<evidence type="ECO:0000256" key="3">
    <source>
        <dbReference type="SAM" id="Coils"/>
    </source>
</evidence>
<gene>
    <name evidence="6" type="ORF">LARSCL_LOCUS13536</name>
</gene>
<evidence type="ECO:0008006" key="8">
    <source>
        <dbReference type="Google" id="ProtNLM"/>
    </source>
</evidence>
<evidence type="ECO:0000259" key="4">
    <source>
        <dbReference type="Pfam" id="PF13359"/>
    </source>
</evidence>
<protein>
    <recommendedName>
        <fullName evidence="8">Transposase</fullName>
    </recommendedName>
</protein>
<proteinExistence type="predicted"/>
<comment type="caution">
    <text evidence="6">The sequence shown here is derived from an EMBL/GenBank/DDBJ whole genome shotgun (WGS) entry which is preliminary data.</text>
</comment>
<dbReference type="Pfam" id="PF13359">
    <property type="entry name" value="DDE_Tnp_4"/>
    <property type="match status" value="1"/>
</dbReference>